<protein>
    <submittedName>
        <fullName evidence="1">Uncharacterized protein</fullName>
    </submittedName>
</protein>
<name>A0A853DND5_9MICO</name>
<evidence type="ECO:0000313" key="1">
    <source>
        <dbReference type="EMBL" id="NYK09958.1"/>
    </source>
</evidence>
<sequence>MRLIIGHPHAQTDQEIEILINAYPDGRESGVFHAMELGPKFRRYREENPNG</sequence>
<organism evidence="1 2">
    <name type="scientific">Leifsonia naganoensis</name>
    <dbReference type="NCBI Taxonomy" id="150025"/>
    <lineage>
        <taxon>Bacteria</taxon>
        <taxon>Bacillati</taxon>
        <taxon>Actinomycetota</taxon>
        <taxon>Actinomycetes</taxon>
        <taxon>Micrococcales</taxon>
        <taxon>Microbacteriaceae</taxon>
        <taxon>Leifsonia</taxon>
    </lineage>
</organism>
<reference evidence="1 2" key="1">
    <citation type="submission" date="2020-07" db="EMBL/GenBank/DDBJ databases">
        <title>Sequencing the genomes of 1000 actinobacteria strains.</title>
        <authorList>
            <person name="Klenk H.-P."/>
        </authorList>
    </citation>
    <scope>NUCLEOTIDE SEQUENCE [LARGE SCALE GENOMIC DNA]</scope>
    <source>
        <strain evidence="1 2">DSM 15166</strain>
    </source>
</reference>
<dbReference type="Proteomes" id="UP000521075">
    <property type="component" value="Unassembled WGS sequence"/>
</dbReference>
<dbReference type="EMBL" id="JACCHJ010000001">
    <property type="protein sequence ID" value="NYK09958.1"/>
    <property type="molecule type" value="Genomic_DNA"/>
</dbReference>
<proteinExistence type="predicted"/>
<gene>
    <name evidence="1" type="ORF">HNR14_001839</name>
</gene>
<evidence type="ECO:0000313" key="2">
    <source>
        <dbReference type="Proteomes" id="UP000521075"/>
    </source>
</evidence>
<accession>A0A853DND5</accession>
<comment type="caution">
    <text evidence="1">The sequence shown here is derived from an EMBL/GenBank/DDBJ whole genome shotgun (WGS) entry which is preliminary data.</text>
</comment>
<dbReference type="RefSeq" id="WP_179700792.1">
    <property type="nucleotide sequence ID" value="NZ_BAAAHA010000010.1"/>
</dbReference>
<keyword evidence="2" id="KW-1185">Reference proteome</keyword>
<dbReference type="AlphaFoldDB" id="A0A853DND5"/>